<keyword evidence="11" id="KW-1185">Reference proteome</keyword>
<dbReference type="SMART" id="SM00575">
    <property type="entry name" value="ZnF_PMZ"/>
    <property type="match status" value="1"/>
</dbReference>
<dbReference type="EMBL" id="BQNB010009218">
    <property type="protein sequence ID" value="GJS60389.1"/>
    <property type="molecule type" value="Genomic_DNA"/>
</dbReference>
<keyword evidence="5" id="KW-0862">Zinc</keyword>
<dbReference type="NCBIfam" id="TIGR01488">
    <property type="entry name" value="HAD-SF-IB"/>
    <property type="match status" value="1"/>
</dbReference>
<dbReference type="Gene3D" id="3.40.50.1000">
    <property type="entry name" value="HAD superfamily/HAD-like"/>
    <property type="match status" value="1"/>
</dbReference>
<keyword evidence="4" id="KW-0378">Hydrolase</keyword>
<gene>
    <name evidence="10" type="ORF">Tco_0655173</name>
</gene>
<evidence type="ECO:0000259" key="9">
    <source>
        <dbReference type="PROSITE" id="PS50966"/>
    </source>
</evidence>
<accession>A0ABQ4X596</accession>
<dbReference type="InterPro" id="IPR006564">
    <property type="entry name" value="Znf_PMZ"/>
</dbReference>
<dbReference type="InterPro" id="IPR007527">
    <property type="entry name" value="Znf_SWIM"/>
</dbReference>
<dbReference type="InterPro" id="IPR016965">
    <property type="entry name" value="Pase_PHOSPHO-typ"/>
</dbReference>
<feature type="region of interest" description="Disordered" evidence="8">
    <location>
        <begin position="615"/>
        <end position="640"/>
    </location>
</feature>
<dbReference type="Pfam" id="PF04434">
    <property type="entry name" value="SWIM"/>
    <property type="match status" value="1"/>
</dbReference>
<evidence type="ECO:0000256" key="1">
    <source>
        <dbReference type="ARBA" id="ARBA00001946"/>
    </source>
</evidence>
<keyword evidence="6" id="KW-0460">Magnesium</keyword>
<evidence type="ECO:0000256" key="2">
    <source>
        <dbReference type="ARBA" id="ARBA00022723"/>
    </source>
</evidence>
<feature type="region of interest" description="Disordered" evidence="8">
    <location>
        <begin position="1212"/>
        <end position="1255"/>
    </location>
</feature>
<dbReference type="InterPro" id="IPR006384">
    <property type="entry name" value="HAD_hydro_PyrdxlP_Pase-like"/>
</dbReference>
<evidence type="ECO:0000256" key="7">
    <source>
        <dbReference type="PROSITE-ProRule" id="PRU00325"/>
    </source>
</evidence>
<dbReference type="PANTHER" id="PTHR20889:SF12">
    <property type="entry name" value="LP01149P"/>
    <property type="match status" value="1"/>
</dbReference>
<dbReference type="Proteomes" id="UP001151760">
    <property type="component" value="Unassembled WGS sequence"/>
</dbReference>
<evidence type="ECO:0000313" key="11">
    <source>
        <dbReference type="Proteomes" id="UP001151760"/>
    </source>
</evidence>
<reference evidence="10" key="2">
    <citation type="submission" date="2022-01" db="EMBL/GenBank/DDBJ databases">
        <authorList>
            <person name="Yamashiro T."/>
            <person name="Shiraishi A."/>
            <person name="Satake H."/>
            <person name="Nakayama K."/>
        </authorList>
    </citation>
    <scope>NUCLEOTIDE SEQUENCE</scope>
</reference>
<keyword evidence="2" id="KW-0479">Metal-binding</keyword>
<evidence type="ECO:0000313" key="10">
    <source>
        <dbReference type="EMBL" id="GJS60389.1"/>
    </source>
</evidence>
<dbReference type="InterPro" id="IPR036412">
    <property type="entry name" value="HAD-like_sf"/>
</dbReference>
<comment type="caution">
    <text evidence="10">The sequence shown here is derived from an EMBL/GenBank/DDBJ whole genome shotgun (WGS) entry which is preliminary data.</text>
</comment>
<evidence type="ECO:0000256" key="5">
    <source>
        <dbReference type="ARBA" id="ARBA00022833"/>
    </source>
</evidence>
<dbReference type="InterPro" id="IPR023214">
    <property type="entry name" value="HAD_sf"/>
</dbReference>
<name>A0ABQ4X596_9ASTR</name>
<evidence type="ECO:0000256" key="6">
    <source>
        <dbReference type="ARBA" id="ARBA00022842"/>
    </source>
</evidence>
<dbReference type="PROSITE" id="PS50966">
    <property type="entry name" value="ZF_SWIM"/>
    <property type="match status" value="1"/>
</dbReference>
<dbReference type="NCBIfam" id="TIGR01489">
    <property type="entry name" value="DKMTPPase-SF"/>
    <property type="match status" value="1"/>
</dbReference>
<dbReference type="PANTHER" id="PTHR20889">
    <property type="entry name" value="PHOSPHATASE, ORPHAN 1, 2"/>
    <property type="match status" value="1"/>
</dbReference>
<sequence>MSGIVVIFDFDKTIIDIDSDNWVVDELGATDLFNQLLPTMPWNSVMDKMMNELHSQGKSIEDIEEVLKRIPIHPRVVPTIKAAYALGCDLRVLSDANMFYIETILKHYGILECFSEINTNPGFVDEEGKLRIMPYHDFHTFSHGCNLCPPNMCKGKIIERIQATLATQGKKRIIYLGDGAGDFCPSLKLVKDDYMMPRKDFPVWDLICKNQELVKAEVHEWTDGEDLERVLLQLIMTIISIVDENTNQLRKYKELKLEEKFRDLFSEIASTVKNKAEYIEDLERYPWLRDNVEATDTARVLKHAQKRNMEKVTSLEIMMDQSRLGVREKLILVQKLKDGMLGSDALLFDVHNDGVFFFVPLRYENGVVYQLRVTKDKKYDNEGLCEFLKEKLQQRFYAMFFKLPECELDVGFKIVQYDSDLEAMCEFVDAYGKLEMYLAHIPQNLAEYYYKNLCFDESRGEVIFKLRLHENRKKDAGNMSYEELVSWAEEAVQHLKTPPKPKISNAPESNLNVDESSVPFKIDDGDTGASFEAVDDHTGASFKGNDHNGPLSEAINDLGRDKIIEEDNIVKYVVDKGKDKMIEEERPVLRKAIVRNKESEDELIELRKINSESKGGYKVSKQKPCSNKEGGEGSSRPKTLYGLGENETVLEHEEFMDDLVRKLRDCDDDAELTNSFKLVGEKFVDVVQLKECLTYYGLANGFSLWFYRSSKIQVITRCGLRPERIKDPKKGKQSKWKRYLLIKHDEGAKCPWRCYGKQMTTENSFQVISLKDEHTCTRDFKFGTLVNYKWIGKHFGTKIKMNPDIKLHELADLVMKKSYAKAILESNDGSTVRVGVTVNLDDQTLFDRFYVCFSRLKEGWKLGCRRVIALDGCFIKKPNFGEDLDLPTRDGLTLISDQHKGFRKLYSGVEFRNLFWAAFKVSDPGTNCEAVENGFGKCFNVVLLRVRNKPLITMLEAVRVIVMERMNTMRRMFWHVIPARENLFKVRNGSQAYRIDEQHRTCSCRMWQQSGLPCSHAIAVIFKLNRRADEYVPNCFRKQMFYDAYHQYLTPIGGMSFWPDCSEMSKVLPLKPKKMSGRSKKKRIRAAHETNYPNKISRQRKTLIPLVSIDQNEPLVSPSIPIPSFNPITESVDEHLSSSQYDVGGSSATVNASKNKKMVTFSENVANRGLSNSGRDRGGKGIRVQIAPTQSSRTSPSEEIAFENQVVPVKEPVPRARRNFFIPRQRERSERILKRKLAKDHPGTGSSKTNPHSLD</sequence>
<reference evidence="10" key="1">
    <citation type="journal article" date="2022" name="Int. J. Mol. Sci.">
        <title>Draft Genome of Tanacetum Coccineum: Genomic Comparison of Closely Related Tanacetum-Family Plants.</title>
        <authorList>
            <person name="Yamashiro T."/>
            <person name="Shiraishi A."/>
            <person name="Nakayama K."/>
            <person name="Satake H."/>
        </authorList>
    </citation>
    <scope>NUCLEOTIDE SEQUENCE</scope>
</reference>
<organism evidence="10 11">
    <name type="scientific">Tanacetum coccineum</name>
    <dbReference type="NCBI Taxonomy" id="301880"/>
    <lineage>
        <taxon>Eukaryota</taxon>
        <taxon>Viridiplantae</taxon>
        <taxon>Streptophyta</taxon>
        <taxon>Embryophyta</taxon>
        <taxon>Tracheophyta</taxon>
        <taxon>Spermatophyta</taxon>
        <taxon>Magnoliopsida</taxon>
        <taxon>eudicotyledons</taxon>
        <taxon>Gunneridae</taxon>
        <taxon>Pentapetalae</taxon>
        <taxon>asterids</taxon>
        <taxon>campanulids</taxon>
        <taxon>Asterales</taxon>
        <taxon>Asteraceae</taxon>
        <taxon>Asteroideae</taxon>
        <taxon>Anthemideae</taxon>
        <taxon>Anthemidinae</taxon>
        <taxon>Tanacetum</taxon>
    </lineage>
</organism>
<dbReference type="Pfam" id="PF06888">
    <property type="entry name" value="Put_Phosphatase"/>
    <property type="match status" value="1"/>
</dbReference>
<feature type="domain" description="SWIM-type" evidence="9">
    <location>
        <begin position="993"/>
        <end position="1025"/>
    </location>
</feature>
<protein>
    <submittedName>
        <fullName evidence="10">Inorganic pyrophosphatase 2-like protein</fullName>
    </submittedName>
</protein>
<evidence type="ECO:0000256" key="4">
    <source>
        <dbReference type="ARBA" id="ARBA00022801"/>
    </source>
</evidence>
<comment type="cofactor">
    <cofactor evidence="1">
        <name>Mg(2+)</name>
        <dbReference type="ChEBI" id="CHEBI:18420"/>
    </cofactor>
</comment>
<keyword evidence="3 7" id="KW-0863">Zinc-finger</keyword>
<evidence type="ECO:0000256" key="8">
    <source>
        <dbReference type="SAM" id="MobiDB-lite"/>
    </source>
</evidence>
<feature type="compositionally biased region" description="Polar residues" evidence="8">
    <location>
        <begin position="1244"/>
        <end position="1255"/>
    </location>
</feature>
<dbReference type="SUPFAM" id="SSF56784">
    <property type="entry name" value="HAD-like"/>
    <property type="match status" value="1"/>
</dbReference>
<proteinExistence type="predicted"/>
<evidence type="ECO:0000256" key="3">
    <source>
        <dbReference type="ARBA" id="ARBA00022771"/>
    </source>
</evidence>